<organism evidence="2 3">
    <name type="scientific">Prochlorococcus phage Syn1</name>
    <dbReference type="NCBI Taxonomy" id="444861"/>
    <lineage>
        <taxon>Viruses</taxon>
        <taxon>Duplodnaviria</taxon>
        <taxon>Heunggongvirae</taxon>
        <taxon>Uroviricota</taxon>
        <taxon>Caudoviricetes</taxon>
        <taxon>Pantevenvirales</taxon>
        <taxon>Kyanoviridae</taxon>
        <taxon>Vellamovirus</taxon>
        <taxon>Vellamovirus syn1</taxon>
    </lineage>
</organism>
<dbReference type="EMBL" id="GU071105">
    <property type="protein sequence ID" value="ADO99333.1"/>
    <property type="molecule type" value="Genomic_DNA"/>
</dbReference>
<dbReference type="KEGG" id="vg:10329125"/>
<protein>
    <submittedName>
        <fullName evidence="2">Uncharacterized protein</fullName>
    </submittedName>
</protein>
<keyword evidence="3" id="KW-1185">Reference proteome</keyword>
<feature type="region of interest" description="Disordered" evidence="1">
    <location>
        <begin position="59"/>
        <end position="82"/>
    </location>
</feature>
<dbReference type="GeneID" id="10329125"/>
<name>E3SPW7_9CAUD</name>
<dbReference type="RefSeq" id="YP_004324603.1">
    <property type="nucleotide sequence ID" value="NC_015288.1"/>
</dbReference>
<evidence type="ECO:0000256" key="1">
    <source>
        <dbReference type="SAM" id="MobiDB-lite"/>
    </source>
</evidence>
<reference evidence="2 3" key="1">
    <citation type="journal article" date="2010" name="Environ. Microbiol.">
        <title>Genomic analysis of oceanic cyanobacterial myoviruses compared with T4-like myoviruses from diverse hosts and environments.</title>
        <authorList>
            <person name="Sullivan M.B."/>
            <person name="Huang K.H."/>
            <person name="Ignacio-Espinoza J.C."/>
            <person name="Berlin A.M."/>
            <person name="Kelly L."/>
            <person name="Weigele P.R."/>
            <person name="DeFrancesco A.S."/>
            <person name="Kern S.E."/>
            <person name="Thompson L.R."/>
            <person name="Young S."/>
            <person name="Yandava C."/>
            <person name="Fu R."/>
            <person name="Krastins B."/>
            <person name="Chase M."/>
            <person name="Sarracino D."/>
            <person name="Osburne M.S."/>
            <person name="Henn M.R."/>
            <person name="Chisholm S.W."/>
        </authorList>
    </citation>
    <scope>NUCLEOTIDE SEQUENCE [LARGE SCALE GENOMIC DNA]</scope>
    <source>
        <strain evidence="2">Syn1</strain>
    </source>
</reference>
<evidence type="ECO:0000313" key="3">
    <source>
        <dbReference type="Proteomes" id="UP000006534"/>
    </source>
</evidence>
<sequence>MELMPTYPVINKSTGETKTLHMTMKEYCSWKDENPDWDKDWSQGCAGVGEVGDWRNKMNKTHPGWSEHMNKMAKMPGSQVEW</sequence>
<evidence type="ECO:0000313" key="2">
    <source>
        <dbReference type="EMBL" id="ADO99333.1"/>
    </source>
</evidence>
<accession>E3SPW7</accession>
<gene>
    <name evidence="2" type="ORF">Syn1_237</name>
</gene>
<dbReference type="Proteomes" id="UP000006534">
    <property type="component" value="Segment"/>
</dbReference>
<dbReference type="OrthoDB" id="24270at10239"/>
<proteinExistence type="predicted"/>